<dbReference type="GO" id="GO:0003677">
    <property type="term" value="F:DNA binding"/>
    <property type="evidence" value="ECO:0007669"/>
    <property type="project" value="UniProtKB-KW"/>
</dbReference>
<dbReference type="InterPro" id="IPR018490">
    <property type="entry name" value="cNMP-bd_dom_sf"/>
</dbReference>
<dbReference type="PANTHER" id="PTHR24567">
    <property type="entry name" value="CRP FAMILY TRANSCRIPTIONAL REGULATORY PROTEIN"/>
    <property type="match status" value="1"/>
</dbReference>
<keyword evidence="1" id="KW-0805">Transcription regulation</keyword>
<evidence type="ECO:0000256" key="1">
    <source>
        <dbReference type="ARBA" id="ARBA00023015"/>
    </source>
</evidence>
<dbReference type="InterPro" id="IPR036390">
    <property type="entry name" value="WH_DNA-bd_sf"/>
</dbReference>
<dbReference type="GO" id="GO:0003700">
    <property type="term" value="F:DNA-binding transcription factor activity"/>
    <property type="evidence" value="ECO:0007669"/>
    <property type="project" value="TreeGrafter"/>
</dbReference>
<gene>
    <name evidence="5" type="ORF">SAMEA3545359_00745</name>
</gene>
<proteinExistence type="predicted"/>
<dbReference type="SMART" id="SM00100">
    <property type="entry name" value="cNMP"/>
    <property type="match status" value="1"/>
</dbReference>
<dbReference type="EMBL" id="FMHG01000001">
    <property type="protein sequence ID" value="SCJ54184.1"/>
    <property type="molecule type" value="Genomic_DNA"/>
</dbReference>
<dbReference type="SUPFAM" id="SSF51206">
    <property type="entry name" value="cAMP-binding domain-like"/>
    <property type="match status" value="1"/>
</dbReference>
<dbReference type="PANTHER" id="PTHR24567:SF26">
    <property type="entry name" value="REGULATORY PROTEIN YEIL"/>
    <property type="match status" value="1"/>
</dbReference>
<dbReference type="CDD" id="cd00038">
    <property type="entry name" value="CAP_ED"/>
    <property type="match status" value="1"/>
</dbReference>
<evidence type="ECO:0000313" key="5">
    <source>
        <dbReference type="EMBL" id="SCJ54184.1"/>
    </source>
</evidence>
<evidence type="ECO:0000256" key="2">
    <source>
        <dbReference type="ARBA" id="ARBA00023125"/>
    </source>
</evidence>
<protein>
    <submittedName>
        <fullName evidence="5">DNA-binding transcriptional activator YeiL</fullName>
    </submittedName>
</protein>
<evidence type="ECO:0000256" key="3">
    <source>
        <dbReference type="ARBA" id="ARBA00023163"/>
    </source>
</evidence>
<reference evidence="5" key="1">
    <citation type="submission" date="2015-09" db="EMBL/GenBank/DDBJ databases">
        <authorList>
            <consortium name="Pathogen Informatics"/>
        </authorList>
    </citation>
    <scope>NUCLEOTIDE SEQUENCE</scope>
    <source>
        <strain evidence="5">2789STDY5834896</strain>
    </source>
</reference>
<keyword evidence="2 5" id="KW-0238">DNA-binding</keyword>
<dbReference type="PROSITE" id="PS50042">
    <property type="entry name" value="CNMP_BINDING_3"/>
    <property type="match status" value="1"/>
</dbReference>
<dbReference type="Pfam" id="PF13545">
    <property type="entry name" value="HTH_Crp_2"/>
    <property type="match status" value="1"/>
</dbReference>
<dbReference type="InterPro" id="IPR000595">
    <property type="entry name" value="cNMP-bd_dom"/>
</dbReference>
<dbReference type="AlphaFoldDB" id="A0A1C6H8U2"/>
<evidence type="ECO:0000259" key="4">
    <source>
        <dbReference type="PROSITE" id="PS50042"/>
    </source>
</evidence>
<name>A0A1C6H8U2_9FIRM</name>
<sequence length="220" mass="24806">MEDKLLDSCPAAIRQRLLARSFDPGELLLLQGEQEHWLYLLRQGQVEIFKQLADGRQFSVGLMQPGVLIGDLEALGQQSVLHTARAVTACETLCLTREDFFDWCRSSWPFCRQVMDQLAQKVVLLSQQAALNSCATLDQILLLELAQAAQRGQSQLDKAHVVWQMAAAPRSTNRVLARFRQQGFIDVDRTAITILDRAALFAQARRAGLSCQNGHWRFIQ</sequence>
<dbReference type="InterPro" id="IPR012318">
    <property type="entry name" value="HTH_CRP"/>
</dbReference>
<dbReference type="InterPro" id="IPR014710">
    <property type="entry name" value="RmlC-like_jellyroll"/>
</dbReference>
<dbReference type="Pfam" id="PF00027">
    <property type="entry name" value="cNMP_binding"/>
    <property type="match status" value="1"/>
</dbReference>
<accession>A0A1C6H8U2</accession>
<organism evidence="5">
    <name type="scientific">uncultured Anaerotruncus sp</name>
    <dbReference type="NCBI Taxonomy" id="905011"/>
    <lineage>
        <taxon>Bacteria</taxon>
        <taxon>Bacillati</taxon>
        <taxon>Bacillota</taxon>
        <taxon>Clostridia</taxon>
        <taxon>Eubacteriales</taxon>
        <taxon>Oscillospiraceae</taxon>
        <taxon>Anaerotruncus</taxon>
        <taxon>environmental samples</taxon>
    </lineage>
</organism>
<dbReference type="SUPFAM" id="SSF46785">
    <property type="entry name" value="Winged helix' DNA-binding domain"/>
    <property type="match status" value="1"/>
</dbReference>
<dbReference type="InterPro" id="IPR050397">
    <property type="entry name" value="Env_Response_Regulators"/>
</dbReference>
<keyword evidence="3" id="KW-0804">Transcription</keyword>
<dbReference type="Gene3D" id="2.60.120.10">
    <property type="entry name" value="Jelly Rolls"/>
    <property type="match status" value="1"/>
</dbReference>
<dbReference type="GO" id="GO:0005829">
    <property type="term" value="C:cytosol"/>
    <property type="evidence" value="ECO:0007669"/>
    <property type="project" value="TreeGrafter"/>
</dbReference>
<feature type="domain" description="Cyclic nucleotide-binding" evidence="4">
    <location>
        <begin position="17"/>
        <end position="100"/>
    </location>
</feature>